<accession>A0A917V1C0</accession>
<dbReference type="InterPro" id="IPR018966">
    <property type="entry name" value="VTC_domain"/>
</dbReference>
<reference evidence="2" key="2">
    <citation type="submission" date="2020-09" db="EMBL/GenBank/DDBJ databases">
        <authorList>
            <person name="Sun Q."/>
            <person name="Ohkuma M."/>
        </authorList>
    </citation>
    <scope>NUCLEOTIDE SEQUENCE</scope>
    <source>
        <strain evidence="2">JCM 12580</strain>
    </source>
</reference>
<proteinExistence type="predicted"/>
<dbReference type="InterPro" id="IPR042267">
    <property type="entry name" value="VTC_sf"/>
</dbReference>
<comment type="caution">
    <text evidence="2">The sequence shown here is derived from an EMBL/GenBank/DDBJ whole genome shotgun (WGS) entry which is preliminary data.</text>
</comment>
<feature type="domain" description="VTC" evidence="1">
    <location>
        <begin position="8"/>
        <end position="233"/>
    </location>
</feature>
<name>A0A917V1C0_9BACI</name>
<organism evidence="2 3">
    <name type="scientific">Lentibacillus kapialis</name>
    <dbReference type="NCBI Taxonomy" id="340214"/>
    <lineage>
        <taxon>Bacteria</taxon>
        <taxon>Bacillati</taxon>
        <taxon>Bacillota</taxon>
        <taxon>Bacilli</taxon>
        <taxon>Bacillales</taxon>
        <taxon>Bacillaceae</taxon>
        <taxon>Lentibacillus</taxon>
    </lineage>
</organism>
<protein>
    <submittedName>
        <fullName evidence="2">VTC domain-containing protein</fullName>
    </submittedName>
</protein>
<dbReference type="GO" id="GO:0006799">
    <property type="term" value="P:polyphosphate biosynthetic process"/>
    <property type="evidence" value="ECO:0007669"/>
    <property type="project" value="UniProtKB-ARBA"/>
</dbReference>
<dbReference type="AlphaFoldDB" id="A0A917V1C0"/>
<dbReference type="Proteomes" id="UP000658382">
    <property type="component" value="Unassembled WGS sequence"/>
</dbReference>
<dbReference type="CDD" id="cd07750">
    <property type="entry name" value="PolyPPase_VTC_like"/>
    <property type="match status" value="1"/>
</dbReference>
<keyword evidence="3" id="KW-1185">Reference proteome</keyword>
<dbReference type="Pfam" id="PF09359">
    <property type="entry name" value="VTC"/>
    <property type="match status" value="1"/>
</dbReference>
<dbReference type="RefSeq" id="WP_188634313.1">
    <property type="nucleotide sequence ID" value="NZ_BMNQ01000091.1"/>
</dbReference>
<reference evidence="2" key="1">
    <citation type="journal article" date="2014" name="Int. J. Syst. Evol. Microbiol.">
        <title>Complete genome sequence of Corynebacterium casei LMG S-19264T (=DSM 44701T), isolated from a smear-ripened cheese.</title>
        <authorList>
            <consortium name="US DOE Joint Genome Institute (JGI-PGF)"/>
            <person name="Walter F."/>
            <person name="Albersmeier A."/>
            <person name="Kalinowski J."/>
            <person name="Ruckert C."/>
        </authorList>
    </citation>
    <scope>NUCLEOTIDE SEQUENCE</scope>
    <source>
        <strain evidence="2">JCM 12580</strain>
    </source>
</reference>
<sequence length="252" mass="29781">MTIEVFTRKEQKYLITVDQYTLLLEHIRPHMRPDRFGTDGRYTVSSLYFDSDAHTIYFETKNKLDFRQKLRLRIYDDTDIDGTSFFEVKQKHNRVVNKRRMSLPLREAYRYLLEDDQHLNNFNTSNLQVLREIDRFRTLYKLRSEMVVSYDRHALHGIDDPELRITFDLNLRCRNDDLLLESGSSGQNFIDENLVVLEVKINDSVPLWLTRILQALQCEQRSASKYCTSMELLQGHKLPTGIGRELILTGGQ</sequence>
<evidence type="ECO:0000313" key="2">
    <source>
        <dbReference type="EMBL" id="GGK08823.1"/>
    </source>
</evidence>
<evidence type="ECO:0000259" key="1">
    <source>
        <dbReference type="Pfam" id="PF09359"/>
    </source>
</evidence>
<dbReference type="Gene3D" id="3.20.100.30">
    <property type="entry name" value="VTC, catalytic tunnel domain"/>
    <property type="match status" value="1"/>
</dbReference>
<dbReference type="EMBL" id="BMNQ01000091">
    <property type="protein sequence ID" value="GGK08823.1"/>
    <property type="molecule type" value="Genomic_DNA"/>
</dbReference>
<evidence type="ECO:0000313" key="3">
    <source>
        <dbReference type="Proteomes" id="UP000658382"/>
    </source>
</evidence>
<gene>
    <name evidence="2" type="ORF">GCM10007063_34080</name>
</gene>